<keyword evidence="2" id="KW-0808">Transferase</keyword>
<organism evidence="2 3">
    <name type="scientific">Berkelbacteria bacterium GW2011_GWE1_39_12</name>
    <dbReference type="NCBI Taxonomy" id="1618337"/>
    <lineage>
        <taxon>Bacteria</taxon>
        <taxon>Candidatus Berkelbacteria</taxon>
    </lineage>
</organism>
<accession>A0A0G4B605</accession>
<dbReference type="KEGG" id="bbgw:UT28_C0001G0647"/>
<feature type="domain" description="Polysaccharide pyruvyl transferase" evidence="1">
    <location>
        <begin position="38"/>
        <end position="224"/>
    </location>
</feature>
<sequence>MKQPKIGIVGYFGHENAGDEIMKDLMLAEFPNSVAMNLGKLEKCDAYIIAGGDLITKYHGLHLPEIWNSVTDEPCYALSLGVKPGWEVLQDQVINHLKKFRIVYVRDQKSFDVLSKYSTLDGVMPDLVFLADAAKATENYPILFNYTDRPELNPNGQFEDVLNSGEVFPIALSPDFDTNYSKKIVDAKKFISMAKSSKGVIGTRLHSVVMAVIADVPVVAITYEEKVRKFCERYDIPCFEYGQKNGKEILESMKKTNIDLESERTKIRTVINMIKEDLLSREWN</sequence>
<evidence type="ECO:0000313" key="2">
    <source>
        <dbReference type="EMBL" id="AKM82447.1"/>
    </source>
</evidence>
<dbReference type="PANTHER" id="PTHR36836">
    <property type="entry name" value="COLANIC ACID BIOSYNTHESIS PROTEIN WCAK"/>
    <property type="match status" value="1"/>
</dbReference>
<dbReference type="PANTHER" id="PTHR36836:SF1">
    <property type="entry name" value="COLANIC ACID BIOSYNTHESIS PROTEIN WCAK"/>
    <property type="match status" value="1"/>
</dbReference>
<evidence type="ECO:0000313" key="3">
    <source>
        <dbReference type="Proteomes" id="UP000035648"/>
    </source>
</evidence>
<dbReference type="Proteomes" id="UP000035648">
    <property type="component" value="Chromosome"/>
</dbReference>
<evidence type="ECO:0000259" key="1">
    <source>
        <dbReference type="Pfam" id="PF04230"/>
    </source>
</evidence>
<dbReference type="InterPro" id="IPR007345">
    <property type="entry name" value="Polysacch_pyruvyl_Trfase"/>
</dbReference>
<protein>
    <submittedName>
        <fullName evidence="2">Polysaccharide pyruvyl transferase</fullName>
    </submittedName>
</protein>
<name>A0A0G4B605_9BACT</name>
<proteinExistence type="predicted"/>
<dbReference type="AlphaFoldDB" id="A0A0G4B605"/>
<gene>
    <name evidence="2" type="ORF">UT28_C0001G0647</name>
</gene>
<dbReference type="GO" id="GO:0016740">
    <property type="term" value="F:transferase activity"/>
    <property type="evidence" value="ECO:0007669"/>
    <property type="project" value="UniProtKB-KW"/>
</dbReference>
<dbReference type="STRING" id="1618337.UT28_C0001G0647"/>
<dbReference type="Pfam" id="PF04230">
    <property type="entry name" value="PS_pyruv_trans"/>
    <property type="match status" value="1"/>
</dbReference>
<dbReference type="EMBL" id="CP011213">
    <property type="protein sequence ID" value="AKM82447.1"/>
    <property type="molecule type" value="Genomic_DNA"/>
</dbReference>
<reference evidence="2 3" key="1">
    <citation type="journal article" date="2015" name="Nature">
        <title>rRNA introns, odd ribosomes, and small enigmatic genomes across a large radiation of phyla.</title>
        <authorList>
            <person name="Brown C.T."/>
            <person name="Hug L.A."/>
            <person name="Thomas B.C."/>
            <person name="Sharon I."/>
            <person name="Castelle C.J."/>
            <person name="Singh A."/>
            <person name="Wilkins M.J."/>
            <person name="Williams K.H."/>
            <person name="Banfield J.F."/>
        </authorList>
    </citation>
    <scope>NUCLEOTIDE SEQUENCE [LARGE SCALE GENOMIC DNA]</scope>
</reference>